<dbReference type="Pfam" id="PF02775">
    <property type="entry name" value="TPP_enzyme_C"/>
    <property type="match status" value="1"/>
</dbReference>
<evidence type="ECO:0000256" key="8">
    <source>
        <dbReference type="ARBA" id="ARBA00022842"/>
    </source>
</evidence>
<evidence type="ECO:0000259" key="12">
    <source>
        <dbReference type="Pfam" id="PF00205"/>
    </source>
</evidence>
<reference evidence="15" key="1">
    <citation type="journal article" date="2014" name="Int. J. Syst. Evol. Microbiol.">
        <title>Complete genome sequence of Corynebacterium casei LMG S-19264T (=DSM 44701T), isolated from a smear-ripened cheese.</title>
        <authorList>
            <consortium name="US DOE Joint Genome Institute (JGI-PGF)"/>
            <person name="Walter F."/>
            <person name="Albersmeier A."/>
            <person name="Kalinowski J."/>
            <person name="Ruckert C."/>
        </authorList>
    </citation>
    <scope>NUCLEOTIDE SEQUENCE</scope>
    <source>
        <strain evidence="15">CGMCC 1.15367</strain>
    </source>
</reference>
<dbReference type="GO" id="GO:0009097">
    <property type="term" value="P:isoleucine biosynthetic process"/>
    <property type="evidence" value="ECO:0007669"/>
    <property type="project" value="TreeGrafter"/>
</dbReference>
<name>A0A916ZEL8_9HYPH</name>
<keyword evidence="8 11" id="KW-0460">Magnesium</keyword>
<evidence type="ECO:0000256" key="2">
    <source>
        <dbReference type="ARBA" id="ARBA00005025"/>
    </source>
</evidence>
<feature type="domain" description="Thiamine pyrophosphate enzyme central" evidence="12">
    <location>
        <begin position="192"/>
        <end position="328"/>
    </location>
</feature>
<evidence type="ECO:0000256" key="10">
    <source>
        <dbReference type="ARBA" id="ARBA00023304"/>
    </source>
</evidence>
<dbReference type="PANTHER" id="PTHR18968">
    <property type="entry name" value="THIAMINE PYROPHOSPHATE ENZYMES"/>
    <property type="match status" value="1"/>
</dbReference>
<dbReference type="InterPro" id="IPR029035">
    <property type="entry name" value="DHS-like_NAD/FAD-binding_dom"/>
</dbReference>
<evidence type="ECO:0000256" key="6">
    <source>
        <dbReference type="ARBA" id="ARBA00022679"/>
    </source>
</evidence>
<keyword evidence="16" id="KW-1185">Reference proteome</keyword>
<evidence type="ECO:0000256" key="1">
    <source>
        <dbReference type="ARBA" id="ARBA00004974"/>
    </source>
</evidence>
<dbReference type="EMBL" id="BMIQ01000001">
    <property type="protein sequence ID" value="GGD91952.1"/>
    <property type="molecule type" value="Genomic_DNA"/>
</dbReference>
<dbReference type="GO" id="GO:0030976">
    <property type="term" value="F:thiamine pyrophosphate binding"/>
    <property type="evidence" value="ECO:0007669"/>
    <property type="project" value="UniProtKB-UniRule"/>
</dbReference>
<evidence type="ECO:0000259" key="13">
    <source>
        <dbReference type="Pfam" id="PF02775"/>
    </source>
</evidence>
<dbReference type="GO" id="GO:0005948">
    <property type="term" value="C:acetolactate synthase complex"/>
    <property type="evidence" value="ECO:0007669"/>
    <property type="project" value="TreeGrafter"/>
</dbReference>
<evidence type="ECO:0000256" key="9">
    <source>
        <dbReference type="ARBA" id="ARBA00023052"/>
    </source>
</evidence>
<dbReference type="GO" id="GO:0000287">
    <property type="term" value="F:magnesium ion binding"/>
    <property type="evidence" value="ECO:0007669"/>
    <property type="project" value="UniProtKB-UniRule"/>
</dbReference>
<keyword evidence="10 11" id="KW-0100">Branched-chain amino acid biosynthesis</keyword>
<dbReference type="PANTHER" id="PTHR18968:SF13">
    <property type="entry name" value="ACETOLACTATE SYNTHASE CATALYTIC SUBUNIT, MITOCHONDRIAL"/>
    <property type="match status" value="1"/>
</dbReference>
<comment type="pathway">
    <text evidence="1 11">Amino-acid biosynthesis; L-isoleucine biosynthesis; L-isoleucine from 2-oxobutanoate: step 1/4.</text>
</comment>
<dbReference type="GO" id="GO:0050660">
    <property type="term" value="F:flavin adenine dinucleotide binding"/>
    <property type="evidence" value="ECO:0007669"/>
    <property type="project" value="InterPro"/>
</dbReference>
<organism evidence="15 16">
    <name type="scientific">Aureimonas endophytica</name>
    <dbReference type="NCBI Taxonomy" id="2027858"/>
    <lineage>
        <taxon>Bacteria</taxon>
        <taxon>Pseudomonadati</taxon>
        <taxon>Pseudomonadota</taxon>
        <taxon>Alphaproteobacteria</taxon>
        <taxon>Hyphomicrobiales</taxon>
        <taxon>Aurantimonadaceae</taxon>
        <taxon>Aureimonas</taxon>
    </lineage>
</organism>
<keyword evidence="7 11" id="KW-0479">Metal-binding</keyword>
<dbReference type="FunFam" id="3.40.50.1220:FF:000008">
    <property type="entry name" value="Acetolactate synthase"/>
    <property type="match status" value="1"/>
</dbReference>
<evidence type="ECO:0000313" key="15">
    <source>
        <dbReference type="EMBL" id="GGD91952.1"/>
    </source>
</evidence>
<comment type="cofactor">
    <cofactor evidence="11">
        <name>thiamine diphosphate</name>
        <dbReference type="ChEBI" id="CHEBI:58937"/>
    </cofactor>
    <text evidence="11">Binds 1 thiamine pyrophosphate per subunit.</text>
</comment>
<dbReference type="NCBIfam" id="NF006581">
    <property type="entry name" value="PRK09107.1"/>
    <property type="match status" value="1"/>
</dbReference>
<dbReference type="RefSeq" id="WP_373288905.1">
    <property type="nucleotide sequence ID" value="NZ_BMIQ01000001.1"/>
</dbReference>
<dbReference type="InterPro" id="IPR012000">
    <property type="entry name" value="Thiamin_PyroP_enz_cen_dom"/>
</dbReference>
<dbReference type="InterPro" id="IPR000399">
    <property type="entry name" value="TPP-bd_CS"/>
</dbReference>
<dbReference type="EC" id="2.2.1.6" evidence="4 11"/>
<keyword evidence="5 11" id="KW-0028">Amino-acid biosynthesis</keyword>
<accession>A0A916ZEL8</accession>
<comment type="similarity">
    <text evidence="3 11">Belongs to the TPP enzyme family.</text>
</comment>
<evidence type="ECO:0000313" key="16">
    <source>
        <dbReference type="Proteomes" id="UP000644699"/>
    </source>
</evidence>
<gene>
    <name evidence="15" type="ORF">GCM10011390_08380</name>
</gene>
<evidence type="ECO:0000256" key="7">
    <source>
        <dbReference type="ARBA" id="ARBA00022723"/>
    </source>
</evidence>
<dbReference type="FunFam" id="3.40.50.970:FF:000007">
    <property type="entry name" value="Acetolactate synthase"/>
    <property type="match status" value="1"/>
</dbReference>
<keyword evidence="9 11" id="KW-0786">Thiamine pyrophosphate</keyword>
<dbReference type="Proteomes" id="UP000644699">
    <property type="component" value="Unassembled WGS sequence"/>
</dbReference>
<protein>
    <recommendedName>
        <fullName evidence="4 11">Acetolactate synthase</fullName>
        <ecNumber evidence="4 11">2.2.1.6</ecNumber>
    </recommendedName>
</protein>
<comment type="pathway">
    <text evidence="2 11">Amino-acid biosynthesis; L-valine biosynthesis; L-valine from pyruvate: step 1/4.</text>
</comment>
<dbReference type="GO" id="GO:0009099">
    <property type="term" value="P:L-valine biosynthetic process"/>
    <property type="evidence" value="ECO:0007669"/>
    <property type="project" value="TreeGrafter"/>
</dbReference>
<dbReference type="Pfam" id="PF00205">
    <property type="entry name" value="TPP_enzyme_M"/>
    <property type="match status" value="1"/>
</dbReference>
<dbReference type="Gene3D" id="3.40.50.1220">
    <property type="entry name" value="TPP-binding domain"/>
    <property type="match status" value="1"/>
</dbReference>
<evidence type="ECO:0000256" key="4">
    <source>
        <dbReference type="ARBA" id="ARBA00013145"/>
    </source>
</evidence>
<dbReference type="InterPro" id="IPR039368">
    <property type="entry name" value="AHAS_TPP"/>
</dbReference>
<dbReference type="InterPro" id="IPR012846">
    <property type="entry name" value="Acetolactate_synth_lsu"/>
</dbReference>
<dbReference type="InterPro" id="IPR011766">
    <property type="entry name" value="TPP_enzyme_TPP-bd"/>
</dbReference>
<comment type="cofactor">
    <cofactor evidence="11">
        <name>Mg(2+)</name>
        <dbReference type="ChEBI" id="CHEBI:18420"/>
    </cofactor>
    <text evidence="11">Binds 1 Mg(2+) ion per subunit.</text>
</comment>
<dbReference type="NCBIfam" id="TIGR00118">
    <property type="entry name" value="acolac_lg"/>
    <property type="match status" value="1"/>
</dbReference>
<proteinExistence type="inferred from homology"/>
<dbReference type="AlphaFoldDB" id="A0A916ZEL8"/>
<dbReference type="InterPro" id="IPR045229">
    <property type="entry name" value="TPP_enz"/>
</dbReference>
<comment type="catalytic activity">
    <reaction evidence="11">
        <text>2 pyruvate + H(+) = (2S)-2-acetolactate + CO2</text>
        <dbReference type="Rhea" id="RHEA:25249"/>
        <dbReference type="ChEBI" id="CHEBI:15361"/>
        <dbReference type="ChEBI" id="CHEBI:15378"/>
        <dbReference type="ChEBI" id="CHEBI:16526"/>
        <dbReference type="ChEBI" id="CHEBI:58476"/>
        <dbReference type="EC" id="2.2.1.6"/>
    </reaction>
</comment>
<dbReference type="SUPFAM" id="SSF52518">
    <property type="entry name" value="Thiamin diphosphate-binding fold (THDP-binding)"/>
    <property type="match status" value="2"/>
</dbReference>
<comment type="caution">
    <text evidence="15">The sequence shown here is derived from an EMBL/GenBank/DDBJ whole genome shotgun (WGS) entry which is preliminary data.</text>
</comment>
<dbReference type="SUPFAM" id="SSF52467">
    <property type="entry name" value="DHS-like NAD/FAD-binding domain"/>
    <property type="match status" value="1"/>
</dbReference>
<sequence>MTGAQMVVQAMKDHGVEHLFGYPGGAVLPIYDVLFQQDEVKHILVRHEQGAGHAAEGYARSTGKPGVMLVTSGPGATNAVTPLQDALMDSIPLVCISGQVPTTLIGSDAFQECDTVGITRPCTKHNWLVKDVEDLARILHEAFYVATSGRPGPVVVDVPKDVQFATGTYTPPPSRVVHESYRPRLDGEIERIRAAVAMLAGAKKPIIYSGGGVINSGPEASRLLRELAEVTGFPVTSTLMGLGAYPASGKAWLGMLGMHGTYQANLAMHDCDVMLCIGARFDDRITGRLDAFSPNSKKIHIDIDPSSINKTVHVELPIIGDVGHVLADMLRIWKEEKRAVDAEALAGWWKRIDAWRARNCLAYRQDGGTIMPQYAIQRLYELTKHRKTFITTEVGQHQMWAAQFYGFEEPNRWMTSGGLGTMGYGLPAALGVQIAHPDALVIDIAGDASVQMTMQEMSAAVQYGAPIKIFILNNQYMGMVRQWQQLLHGNRLSHSYSEALPDFVKLAEAFGGVGLRCEKPGDLDAAIEEMITVDRPVIFDCCVANLANCFPMIPSGKAHNEMMLPDEATDEAVANAIDAKGRELV</sequence>
<dbReference type="InterPro" id="IPR029061">
    <property type="entry name" value="THDP-binding"/>
</dbReference>
<dbReference type="Pfam" id="PF02776">
    <property type="entry name" value="TPP_enzyme_N"/>
    <property type="match status" value="1"/>
</dbReference>
<evidence type="ECO:0000256" key="5">
    <source>
        <dbReference type="ARBA" id="ARBA00022605"/>
    </source>
</evidence>
<dbReference type="GO" id="GO:0003984">
    <property type="term" value="F:acetolactate synthase activity"/>
    <property type="evidence" value="ECO:0007669"/>
    <property type="project" value="UniProtKB-EC"/>
</dbReference>
<evidence type="ECO:0000256" key="3">
    <source>
        <dbReference type="ARBA" id="ARBA00007812"/>
    </source>
</evidence>
<dbReference type="CDD" id="cd02015">
    <property type="entry name" value="TPP_AHAS"/>
    <property type="match status" value="1"/>
</dbReference>
<reference evidence="15" key="2">
    <citation type="submission" date="2020-09" db="EMBL/GenBank/DDBJ databases">
        <authorList>
            <person name="Sun Q."/>
            <person name="Zhou Y."/>
        </authorList>
    </citation>
    <scope>NUCLEOTIDE SEQUENCE</scope>
    <source>
        <strain evidence="15">CGMCC 1.15367</strain>
    </source>
</reference>
<dbReference type="InterPro" id="IPR012001">
    <property type="entry name" value="Thiamin_PyroP_enz_TPP-bd_dom"/>
</dbReference>
<feature type="domain" description="Thiamine pyrophosphate enzyme N-terminal TPP-binding" evidence="14">
    <location>
        <begin position="1"/>
        <end position="117"/>
    </location>
</feature>
<feature type="domain" description="Thiamine pyrophosphate enzyme TPP-binding" evidence="13">
    <location>
        <begin position="394"/>
        <end position="541"/>
    </location>
</feature>
<dbReference type="PROSITE" id="PS00187">
    <property type="entry name" value="TPP_ENZYMES"/>
    <property type="match status" value="1"/>
</dbReference>
<evidence type="ECO:0000256" key="11">
    <source>
        <dbReference type="RuleBase" id="RU003591"/>
    </source>
</evidence>
<evidence type="ECO:0000259" key="14">
    <source>
        <dbReference type="Pfam" id="PF02776"/>
    </source>
</evidence>
<dbReference type="CDD" id="cd07035">
    <property type="entry name" value="TPP_PYR_POX_like"/>
    <property type="match status" value="1"/>
</dbReference>
<dbReference type="Gene3D" id="3.40.50.970">
    <property type="match status" value="2"/>
</dbReference>
<keyword evidence="6 11" id="KW-0808">Transferase</keyword>